<keyword evidence="2" id="KW-1185">Reference proteome</keyword>
<organism evidence="1 2">
    <name type="scientific">Streptomyces zinciresistens K42</name>
    <dbReference type="NCBI Taxonomy" id="700597"/>
    <lineage>
        <taxon>Bacteria</taxon>
        <taxon>Bacillati</taxon>
        <taxon>Actinomycetota</taxon>
        <taxon>Actinomycetes</taxon>
        <taxon>Kitasatosporales</taxon>
        <taxon>Streptomycetaceae</taxon>
        <taxon>Streptomyces</taxon>
    </lineage>
</organism>
<dbReference type="RefSeq" id="WP_007490600.1">
    <property type="nucleotide sequence ID" value="NZ_AGBF01000001.1"/>
</dbReference>
<evidence type="ECO:0000313" key="1">
    <source>
        <dbReference type="EMBL" id="EGX61847.1"/>
    </source>
</evidence>
<dbReference type="Proteomes" id="UP000004217">
    <property type="component" value="Unassembled WGS sequence"/>
</dbReference>
<dbReference type="PATRIC" id="fig|700597.3.peg.143"/>
<dbReference type="EMBL" id="AGBF01000001">
    <property type="protein sequence ID" value="EGX61847.1"/>
    <property type="molecule type" value="Genomic_DNA"/>
</dbReference>
<evidence type="ECO:0000313" key="2">
    <source>
        <dbReference type="Proteomes" id="UP000004217"/>
    </source>
</evidence>
<reference evidence="1 2" key="1">
    <citation type="submission" date="2011-08" db="EMBL/GenBank/DDBJ databases">
        <authorList>
            <person name="Lin Y."/>
            <person name="Hao X."/>
            <person name="Johnstone L."/>
            <person name="Miller S.J."/>
            <person name="Wei G."/>
            <person name="Rensing C."/>
        </authorList>
    </citation>
    <scope>NUCLEOTIDE SEQUENCE [LARGE SCALE GENOMIC DNA]</scope>
    <source>
        <strain evidence="1 2">K42</strain>
    </source>
</reference>
<dbReference type="OrthoDB" id="4151734at2"/>
<comment type="caution">
    <text evidence="1">The sequence shown here is derived from an EMBL/GenBank/DDBJ whole genome shotgun (WGS) entry which is preliminary data.</text>
</comment>
<name>G2G3V1_9ACTN</name>
<dbReference type="AlphaFoldDB" id="G2G3V1"/>
<sequence length="445" mass="49043">MDDDLLQQIEKARFPSSWVGSIAWAQALIRWHFILSANAWAEAEEDLGADQDELTSVVTAVLAAALHATAIKEGLDAPDGARLLQVPLQPMIELVTHPDRDVLRQAVPEDNVIWPQAPELLEVILTPKDPDGLAVQGAVTALTNRVIRTHASHGETVGERLRTIPDLQQAIERLESLPYPVNESGVPALAQPVGGLSLDAHRRAAESLKAHHRVQQIIGDMHPALSRELLLVRAALLDRIVLAFADYASAEQQDNARATATALREHDARSGLWRGDVPPMDSRWDDVPQRYVRQEFLAYLSRTTAGRQTPARSGHVTSVHLIEVPAHHTLPAQFRNHPCGRGRHRHDYRIRIEVVAPLDVLTEDASARLRTTAAALERAEGPLWDKDLERLDGGVEAGTDERWLAGWVHQWVDAQLPPGLGEHLLVEVEAIDLASIPAVHLGKAR</sequence>
<accession>G2G3V1</accession>
<protein>
    <submittedName>
        <fullName evidence="1">Uncharacterized protein</fullName>
    </submittedName>
</protein>
<proteinExistence type="predicted"/>
<gene>
    <name evidence="1" type="ORF">SZN_00760</name>
</gene>